<dbReference type="AlphaFoldDB" id="A0A916Y9Q9"/>
<feature type="transmembrane region" description="Helical" evidence="6">
    <location>
        <begin position="43"/>
        <end position="65"/>
    </location>
</feature>
<proteinExistence type="predicted"/>
<keyword evidence="2" id="KW-1003">Cell membrane</keyword>
<gene>
    <name evidence="7" type="ORF">GCM10010989_08600</name>
</gene>
<feature type="transmembrane region" description="Helical" evidence="6">
    <location>
        <begin position="272"/>
        <end position="291"/>
    </location>
</feature>
<feature type="transmembrane region" description="Helical" evidence="6">
    <location>
        <begin position="398"/>
        <end position="420"/>
    </location>
</feature>
<feature type="transmembrane region" description="Helical" evidence="6">
    <location>
        <begin position="127"/>
        <end position="145"/>
    </location>
</feature>
<dbReference type="InterPro" id="IPR050833">
    <property type="entry name" value="Poly_Biosynth_Transport"/>
</dbReference>
<keyword evidence="8" id="KW-1185">Reference proteome</keyword>
<reference evidence="7 8" key="1">
    <citation type="journal article" date="2014" name="Int. J. Syst. Evol. Microbiol.">
        <title>Complete genome sequence of Corynebacterium casei LMG S-19264T (=DSM 44701T), isolated from a smear-ripened cheese.</title>
        <authorList>
            <consortium name="US DOE Joint Genome Institute (JGI-PGF)"/>
            <person name="Walter F."/>
            <person name="Albersmeier A."/>
            <person name="Kalinowski J."/>
            <person name="Ruckert C."/>
        </authorList>
    </citation>
    <scope>NUCLEOTIDE SEQUENCE [LARGE SCALE GENOMIC DNA]</scope>
    <source>
        <strain evidence="7 8">CGMCC 1.15358</strain>
    </source>
</reference>
<dbReference type="PANTHER" id="PTHR30250:SF26">
    <property type="entry name" value="PSMA PROTEIN"/>
    <property type="match status" value="1"/>
</dbReference>
<feature type="transmembrane region" description="Helical" evidence="6">
    <location>
        <begin position="157"/>
        <end position="177"/>
    </location>
</feature>
<evidence type="ECO:0000256" key="2">
    <source>
        <dbReference type="ARBA" id="ARBA00022475"/>
    </source>
</evidence>
<organism evidence="7 8">
    <name type="scientific">Croceicoccus pelagius</name>
    <dbReference type="NCBI Taxonomy" id="1703341"/>
    <lineage>
        <taxon>Bacteria</taxon>
        <taxon>Pseudomonadati</taxon>
        <taxon>Pseudomonadota</taxon>
        <taxon>Alphaproteobacteria</taxon>
        <taxon>Sphingomonadales</taxon>
        <taxon>Erythrobacteraceae</taxon>
        <taxon>Croceicoccus</taxon>
    </lineage>
</organism>
<evidence type="ECO:0000256" key="4">
    <source>
        <dbReference type="ARBA" id="ARBA00022989"/>
    </source>
</evidence>
<dbReference type="GO" id="GO:0005886">
    <property type="term" value="C:plasma membrane"/>
    <property type="evidence" value="ECO:0007669"/>
    <property type="project" value="UniProtKB-SubCell"/>
</dbReference>
<feature type="transmembrane region" description="Helical" evidence="6">
    <location>
        <begin position="183"/>
        <end position="211"/>
    </location>
</feature>
<dbReference type="PANTHER" id="PTHR30250">
    <property type="entry name" value="PST FAMILY PREDICTED COLANIC ACID TRANSPORTER"/>
    <property type="match status" value="1"/>
</dbReference>
<keyword evidence="5 6" id="KW-0472">Membrane</keyword>
<evidence type="ECO:0000313" key="7">
    <source>
        <dbReference type="EMBL" id="GGD36765.1"/>
    </source>
</evidence>
<accession>A0A916Y9Q9</accession>
<name>A0A916Y9Q9_9SPHN</name>
<evidence type="ECO:0000256" key="5">
    <source>
        <dbReference type="ARBA" id="ARBA00023136"/>
    </source>
</evidence>
<evidence type="ECO:0000313" key="8">
    <source>
        <dbReference type="Proteomes" id="UP000598997"/>
    </source>
</evidence>
<comment type="subcellular location">
    <subcellularLocation>
        <location evidence="1">Cell membrane</location>
        <topology evidence="1">Multi-pass membrane protein</topology>
    </subcellularLocation>
</comment>
<feature type="transmembrane region" description="Helical" evidence="6">
    <location>
        <begin position="373"/>
        <end position="392"/>
    </location>
</feature>
<feature type="transmembrane region" description="Helical" evidence="6">
    <location>
        <begin position="86"/>
        <end position="107"/>
    </location>
</feature>
<keyword evidence="3 6" id="KW-0812">Transmembrane</keyword>
<evidence type="ECO:0000256" key="1">
    <source>
        <dbReference type="ARBA" id="ARBA00004651"/>
    </source>
</evidence>
<sequence length="445" mass="46202">MRARLARGIFAVGYSKAVHALVQLALIPVLANAWGLQVYGQWLVFASIPIFLAAADFGFGTVAGNRMVGEIAIDAPEEARMTFQSALVMVLSGAVLISLGCLCVAMLAPDSLMVIDNGMSGREARRVLGFFGIYAAMIVLMPLLVGSAKAEGRLAGATAIMATCYLVESIAVILLAGSGYSPLYAAGAMMILRTFGIALLAIWVNGFASWLRFGFSNASKRRIAELWRPSLAAMLLPISQAGYLQGIAIAAGAVAGTAVIPVYAAMRTISRLPAQLLAPLAIPLMPEFAAARARGDTRRSSSISGGLLVASLAVGITGATVVGFGGSQILEVWTSGAIDAPQAMIAAFGVLVLCQCLWAPVSDLLLAINRHEIYTAVYAASAALSLALTFPLVHALGITGAALAGLLLEAVMVLAVGYSIQRWAGPVMLNPVSLGQSLSGRGHDR</sequence>
<comment type="caution">
    <text evidence="7">The sequence shown here is derived from an EMBL/GenBank/DDBJ whole genome shotgun (WGS) entry which is preliminary data.</text>
</comment>
<feature type="transmembrane region" description="Helical" evidence="6">
    <location>
        <begin position="303"/>
        <end position="324"/>
    </location>
</feature>
<keyword evidence="4 6" id="KW-1133">Transmembrane helix</keyword>
<evidence type="ECO:0000256" key="3">
    <source>
        <dbReference type="ARBA" id="ARBA00022692"/>
    </source>
</evidence>
<evidence type="ECO:0008006" key="9">
    <source>
        <dbReference type="Google" id="ProtNLM"/>
    </source>
</evidence>
<dbReference type="RefSeq" id="WP_066764793.1">
    <property type="nucleotide sequence ID" value="NZ_BMIO01000002.1"/>
</dbReference>
<dbReference type="EMBL" id="BMIO01000002">
    <property type="protein sequence ID" value="GGD36765.1"/>
    <property type="molecule type" value="Genomic_DNA"/>
</dbReference>
<protein>
    <recommendedName>
        <fullName evidence="9">Polysaccharide biosynthesis protein</fullName>
    </recommendedName>
</protein>
<feature type="transmembrane region" description="Helical" evidence="6">
    <location>
        <begin position="243"/>
        <end position="266"/>
    </location>
</feature>
<dbReference type="Proteomes" id="UP000598997">
    <property type="component" value="Unassembled WGS sequence"/>
</dbReference>
<evidence type="ECO:0000256" key="6">
    <source>
        <dbReference type="SAM" id="Phobius"/>
    </source>
</evidence>
<feature type="transmembrane region" description="Helical" evidence="6">
    <location>
        <begin position="344"/>
        <end position="366"/>
    </location>
</feature>